<dbReference type="InterPro" id="IPR036660">
    <property type="entry name" value="Fe-S_hydroAse_TtdB_cat_sf"/>
</dbReference>
<organism evidence="4 5">
    <name type="scientific">Allofournierella massiliensis</name>
    <dbReference type="NCBI Taxonomy" id="1650663"/>
    <lineage>
        <taxon>Bacteria</taxon>
        <taxon>Bacillati</taxon>
        <taxon>Bacillota</taxon>
        <taxon>Clostridia</taxon>
        <taxon>Eubacteriales</taxon>
        <taxon>Oscillospiraceae</taxon>
        <taxon>Allofournierella</taxon>
    </lineage>
</organism>
<evidence type="ECO:0000256" key="2">
    <source>
        <dbReference type="ARBA" id="ARBA00023239"/>
    </source>
</evidence>
<gene>
    <name evidence="4" type="ORF">QUW08_10825</name>
</gene>
<accession>A0ABT7USA7</accession>
<comment type="caution">
    <text evidence="4">The sequence shown here is derived from an EMBL/GenBank/DDBJ whole genome shotgun (WGS) entry which is preliminary data.</text>
</comment>
<dbReference type="Proteomes" id="UP001529380">
    <property type="component" value="Unassembled WGS sequence"/>
</dbReference>
<dbReference type="PANTHER" id="PTHR43351:SF2">
    <property type="entry name" value="L(+)-TARTRATE DEHYDRATASE SUBUNIT BETA-RELATED"/>
    <property type="match status" value="1"/>
</dbReference>
<dbReference type="Gene3D" id="3.20.130.10">
    <property type="entry name" value="Fe-S hydro-lyase, tartrate dehydratase beta-type, catalytic domain"/>
    <property type="match status" value="1"/>
</dbReference>
<dbReference type="RefSeq" id="WP_289600248.1">
    <property type="nucleotide sequence ID" value="NZ_JAUDCL010000020.1"/>
</dbReference>
<keyword evidence="2" id="KW-0456">Lyase</keyword>
<dbReference type="NCBIfam" id="TIGR00723">
    <property type="entry name" value="ttdB_fumA_fumB"/>
    <property type="match status" value="1"/>
</dbReference>
<evidence type="ECO:0000313" key="4">
    <source>
        <dbReference type="EMBL" id="MDM8201776.1"/>
    </source>
</evidence>
<reference evidence="4 5" key="2">
    <citation type="submission" date="2023-06" db="EMBL/GenBank/DDBJ databases">
        <title>Identification and characterization of horizontal gene transfer across gut microbiota members of farm animals based on homology search.</title>
        <authorList>
            <person name="Schwarzerova J."/>
            <person name="Nykrynova M."/>
            <person name="Jureckova K."/>
            <person name="Cejkova D."/>
            <person name="Rychlik I."/>
        </authorList>
    </citation>
    <scope>NUCLEOTIDE SEQUENCE [LARGE SCALE GENOMIC DNA]</scope>
    <source>
        <strain evidence="4 5">ET340</strain>
    </source>
</reference>
<reference evidence="5" key="1">
    <citation type="submission" date="2023-06" db="EMBL/GenBank/DDBJ databases">
        <title>Identification and characterization of horizontal gene transfer across gut microbiota members of farm animals based on homology search.</title>
        <authorList>
            <person name="Zeman M."/>
            <person name="Kubasova T."/>
            <person name="Jahodarova E."/>
            <person name="Nykrynova M."/>
            <person name="Rychlik I."/>
        </authorList>
    </citation>
    <scope>NUCLEOTIDE SEQUENCE [LARGE SCALE GENOMIC DNA]</scope>
    <source>
        <strain evidence="5">ET340</strain>
    </source>
</reference>
<sequence>MEYKLTTPLTEEVTRKLRAGDTVLLSGVIYTARDAAHKRLCECLDRGEELPIDVKDAAIYYAGPTPARPGQAIGACGPTTSYRMDAYAPRLLHLGLKAMIGKGKRSDQVVDAMKETGAVYLAAIGGAGALMASRVKTAQLVCYEDLGSEAIRRLEVEEMPLTVVIDSLGNNLYQTGPQEYRTAMEQQ</sequence>
<dbReference type="PANTHER" id="PTHR43351">
    <property type="entry name" value="L(+)-TARTRATE DEHYDRATASE SUBUNIT BETA"/>
    <property type="match status" value="1"/>
</dbReference>
<dbReference type="SUPFAM" id="SSF117457">
    <property type="entry name" value="FumA C-terminal domain-like"/>
    <property type="match status" value="1"/>
</dbReference>
<evidence type="ECO:0000259" key="3">
    <source>
        <dbReference type="Pfam" id="PF05683"/>
    </source>
</evidence>
<dbReference type="NCBIfam" id="NF005310">
    <property type="entry name" value="PRK06842.1"/>
    <property type="match status" value="1"/>
</dbReference>
<reference evidence="4 5" key="3">
    <citation type="submission" date="2023-06" db="EMBL/GenBank/DDBJ databases">
        <authorList>
            <person name="Zeman M."/>
            <person name="Kubasova T."/>
            <person name="Jahodarova E."/>
            <person name="Nykrynova M."/>
            <person name="Rychlik I."/>
        </authorList>
    </citation>
    <scope>NUCLEOTIDE SEQUENCE [LARGE SCALE GENOMIC DNA]</scope>
    <source>
        <strain evidence="4 5">ET340</strain>
    </source>
</reference>
<comment type="similarity">
    <text evidence="1">Belongs to the class-I fumarase family.</text>
</comment>
<proteinExistence type="inferred from homology"/>
<feature type="domain" description="Fe-S hydro-lyase tartrate dehydratase beta-type catalytic" evidence="3">
    <location>
        <begin position="4"/>
        <end position="175"/>
    </location>
</feature>
<keyword evidence="5" id="KW-1185">Reference proteome</keyword>
<dbReference type="EMBL" id="JAUDCL010000020">
    <property type="protein sequence ID" value="MDM8201776.1"/>
    <property type="molecule type" value="Genomic_DNA"/>
</dbReference>
<evidence type="ECO:0000256" key="1">
    <source>
        <dbReference type="ARBA" id="ARBA00008876"/>
    </source>
</evidence>
<dbReference type="InterPro" id="IPR004647">
    <property type="entry name" value="Fe-S_hydro-lyase_TtdB-typ_cat"/>
</dbReference>
<evidence type="ECO:0000313" key="5">
    <source>
        <dbReference type="Proteomes" id="UP001529380"/>
    </source>
</evidence>
<protein>
    <submittedName>
        <fullName evidence="4">Fe-S-containing hydro-lyase</fullName>
    </submittedName>
</protein>
<dbReference type="Pfam" id="PF05683">
    <property type="entry name" value="Fumerase_C"/>
    <property type="match status" value="1"/>
</dbReference>
<name>A0ABT7USA7_9FIRM</name>